<evidence type="ECO:0000259" key="2">
    <source>
        <dbReference type="Pfam" id="PF01593"/>
    </source>
</evidence>
<feature type="compositionally biased region" description="Basic and acidic residues" evidence="1">
    <location>
        <begin position="41"/>
        <end position="50"/>
    </location>
</feature>
<dbReference type="InterPro" id="IPR002937">
    <property type="entry name" value="Amino_oxidase"/>
</dbReference>
<feature type="region of interest" description="Disordered" evidence="1">
    <location>
        <begin position="1"/>
        <end position="58"/>
    </location>
</feature>
<evidence type="ECO:0000313" key="3">
    <source>
        <dbReference type="EMBL" id="GAA3141076.1"/>
    </source>
</evidence>
<dbReference type="PANTHER" id="PTHR10742:SF410">
    <property type="entry name" value="LYSINE-SPECIFIC HISTONE DEMETHYLASE 2"/>
    <property type="match status" value="1"/>
</dbReference>
<gene>
    <name evidence="3" type="ORF">GCM10010466_35150</name>
</gene>
<accession>A0ABP6NBY3</accession>
<evidence type="ECO:0000256" key="1">
    <source>
        <dbReference type="SAM" id="MobiDB-lite"/>
    </source>
</evidence>
<dbReference type="Gene3D" id="3.90.660.10">
    <property type="match status" value="1"/>
</dbReference>
<proteinExistence type="predicted"/>
<feature type="compositionally biased region" description="Gly residues" evidence="1">
    <location>
        <begin position="1"/>
        <end position="20"/>
    </location>
</feature>
<protein>
    <submittedName>
        <fullName evidence="3">Flavin monoamine oxidase family protein</fullName>
    </submittedName>
</protein>
<dbReference type="InterPro" id="IPR050281">
    <property type="entry name" value="Flavin_monoamine_oxidase"/>
</dbReference>
<sequence>MGGPTGDGPTGDGPTGGGTTAGVPDAPAGAAAVGAVPARPGGERPARERPAGSGPGTLTRRALLVGLGAAGGAGAMFAAMGALGLAPDSQDTSFTPPQRSDFSLTGRAAAKVVVLGAGVAGLTCAYELGKAGYDCTVLEAAGKAGGRNLTVRRGDRLEELGGLTQTAGFARDDLYFNAGPGRIAQWMVTMDYCRELGVPLEVFVNNNASAYVHTGGMEAPVRARTARADLYGYVAELLAKAADTGALDRRLTAEDRERLTDFLRRFGDIGPDLTYRGSPRRGFAAYPGAGPGEPLAGPPSLSEVLAAGTGRAVTADFGFEQAVPMFQPVGGMDAIVTALARAVGEERIRTGARVTGVKSLADGVEVAYDGGPGGSGGVVRADYCVATLPPHLFARIPHNLGAQVTAALRTPRPVAAGKMGLEYGRRWWEIDDRIYGGITETDLDITHIWYPSHGYHGDGGVIVGYYNTGPEAELYGALPHHERRARALTQGKKIHGEKYRAELRSSVSVAWHRRPHIEGGWVSWPSRTGMFTVLQQPAGRVYFAGDWLTHLVAWQAGSMESARRTVTALHRRVLAET</sequence>
<dbReference type="Gene3D" id="3.50.50.60">
    <property type="entry name" value="FAD/NAD(P)-binding domain"/>
    <property type="match status" value="1"/>
</dbReference>
<dbReference type="Gene3D" id="1.20.1440.240">
    <property type="match status" value="1"/>
</dbReference>
<organism evidence="3 4">
    <name type="scientific">Planomonospora alba</name>
    <dbReference type="NCBI Taxonomy" id="161354"/>
    <lineage>
        <taxon>Bacteria</taxon>
        <taxon>Bacillati</taxon>
        <taxon>Actinomycetota</taxon>
        <taxon>Actinomycetes</taxon>
        <taxon>Streptosporangiales</taxon>
        <taxon>Streptosporangiaceae</taxon>
        <taxon>Planomonospora</taxon>
    </lineage>
</organism>
<dbReference type="EMBL" id="BAAAUT010000026">
    <property type="protein sequence ID" value="GAA3141076.1"/>
    <property type="molecule type" value="Genomic_DNA"/>
</dbReference>
<name>A0ABP6NBY3_9ACTN</name>
<feature type="compositionally biased region" description="Low complexity" evidence="1">
    <location>
        <begin position="21"/>
        <end position="40"/>
    </location>
</feature>
<dbReference type="SUPFAM" id="SSF51905">
    <property type="entry name" value="FAD/NAD(P)-binding domain"/>
    <property type="match status" value="1"/>
</dbReference>
<reference evidence="4" key="1">
    <citation type="journal article" date="2019" name="Int. J. Syst. Evol. Microbiol.">
        <title>The Global Catalogue of Microorganisms (GCM) 10K type strain sequencing project: providing services to taxonomists for standard genome sequencing and annotation.</title>
        <authorList>
            <consortium name="The Broad Institute Genomics Platform"/>
            <consortium name="The Broad Institute Genome Sequencing Center for Infectious Disease"/>
            <person name="Wu L."/>
            <person name="Ma J."/>
        </authorList>
    </citation>
    <scope>NUCLEOTIDE SEQUENCE [LARGE SCALE GENOMIC DNA]</scope>
    <source>
        <strain evidence="4">JCM 9373</strain>
    </source>
</reference>
<keyword evidence="4" id="KW-1185">Reference proteome</keyword>
<evidence type="ECO:0000313" key="4">
    <source>
        <dbReference type="Proteomes" id="UP001500320"/>
    </source>
</evidence>
<dbReference type="PANTHER" id="PTHR10742">
    <property type="entry name" value="FLAVIN MONOAMINE OXIDASE"/>
    <property type="match status" value="1"/>
</dbReference>
<comment type="caution">
    <text evidence="3">The sequence shown here is derived from an EMBL/GenBank/DDBJ whole genome shotgun (WGS) entry which is preliminary data.</text>
</comment>
<feature type="domain" description="Amine oxidase" evidence="2">
    <location>
        <begin position="119"/>
        <end position="569"/>
    </location>
</feature>
<dbReference type="Proteomes" id="UP001500320">
    <property type="component" value="Unassembled WGS sequence"/>
</dbReference>
<dbReference type="SUPFAM" id="SSF54373">
    <property type="entry name" value="FAD-linked reductases, C-terminal domain"/>
    <property type="match status" value="1"/>
</dbReference>
<dbReference type="InterPro" id="IPR036188">
    <property type="entry name" value="FAD/NAD-bd_sf"/>
</dbReference>
<dbReference type="Pfam" id="PF01593">
    <property type="entry name" value="Amino_oxidase"/>
    <property type="match status" value="1"/>
</dbReference>